<keyword evidence="3" id="KW-1185">Reference proteome</keyword>
<feature type="signal peptide" evidence="1">
    <location>
        <begin position="1"/>
        <end position="23"/>
    </location>
</feature>
<dbReference type="PANTHER" id="PTHR35180">
    <property type="entry name" value="PROTEIN CBG06219"/>
    <property type="match status" value="1"/>
</dbReference>
<keyword evidence="1" id="KW-0732">Signal</keyword>
<dbReference type="PhylomeDB" id="T1JF24"/>
<dbReference type="EMBL" id="JH432137">
    <property type="status" value="NOT_ANNOTATED_CDS"/>
    <property type="molecule type" value="Genomic_DNA"/>
</dbReference>
<name>T1JF24_STRMM</name>
<dbReference type="PANTHER" id="PTHR35180:SF4">
    <property type="entry name" value="PROTEIN CBG06219"/>
    <property type="match status" value="1"/>
</dbReference>
<evidence type="ECO:0000313" key="2">
    <source>
        <dbReference type="EnsemblMetazoa" id="SMAR012429-PA"/>
    </source>
</evidence>
<feature type="chain" id="PRO_5004579579" description="LCN-type CS-alpha/beta domain-containing protein" evidence="1">
    <location>
        <begin position="24"/>
        <end position="98"/>
    </location>
</feature>
<sequence>MGMKHYCLVFLFLSLMVIGMTEGGKDCQWEGQAPFCAAQCSSGYKTCKTHSSGDGARCWTGEKAYCCSGTPQFLLVHWIKHQPLKTVCDFSYETKNEI</sequence>
<evidence type="ECO:0008006" key="4">
    <source>
        <dbReference type="Google" id="ProtNLM"/>
    </source>
</evidence>
<accession>T1JF24</accession>
<dbReference type="HOGENOM" id="CLU_2336265_0_0_1"/>
<organism evidence="2 3">
    <name type="scientific">Strigamia maritima</name>
    <name type="common">European centipede</name>
    <name type="synonym">Geophilus maritimus</name>
    <dbReference type="NCBI Taxonomy" id="126957"/>
    <lineage>
        <taxon>Eukaryota</taxon>
        <taxon>Metazoa</taxon>
        <taxon>Ecdysozoa</taxon>
        <taxon>Arthropoda</taxon>
        <taxon>Myriapoda</taxon>
        <taxon>Chilopoda</taxon>
        <taxon>Pleurostigmophora</taxon>
        <taxon>Geophilomorpha</taxon>
        <taxon>Linotaeniidae</taxon>
        <taxon>Strigamia</taxon>
    </lineage>
</organism>
<dbReference type="EnsemblMetazoa" id="SMAR012429-RA">
    <property type="protein sequence ID" value="SMAR012429-PA"/>
    <property type="gene ID" value="SMAR012429"/>
</dbReference>
<reference evidence="3" key="1">
    <citation type="submission" date="2011-05" db="EMBL/GenBank/DDBJ databases">
        <authorList>
            <person name="Richards S.R."/>
            <person name="Qu J."/>
            <person name="Jiang H."/>
            <person name="Jhangiani S.N."/>
            <person name="Agravi P."/>
            <person name="Goodspeed R."/>
            <person name="Gross S."/>
            <person name="Mandapat C."/>
            <person name="Jackson L."/>
            <person name="Mathew T."/>
            <person name="Pu L."/>
            <person name="Thornton R."/>
            <person name="Saada N."/>
            <person name="Wilczek-Boney K.B."/>
            <person name="Lee S."/>
            <person name="Kovar C."/>
            <person name="Wu Y."/>
            <person name="Scherer S.E."/>
            <person name="Worley K.C."/>
            <person name="Muzny D.M."/>
            <person name="Gibbs R."/>
        </authorList>
    </citation>
    <scope>NUCLEOTIDE SEQUENCE</scope>
    <source>
        <strain evidence="3">Brora</strain>
    </source>
</reference>
<protein>
    <recommendedName>
        <fullName evidence="4">LCN-type CS-alpha/beta domain-containing protein</fullName>
    </recommendedName>
</protein>
<evidence type="ECO:0000256" key="1">
    <source>
        <dbReference type="SAM" id="SignalP"/>
    </source>
</evidence>
<dbReference type="Proteomes" id="UP000014500">
    <property type="component" value="Unassembled WGS sequence"/>
</dbReference>
<proteinExistence type="predicted"/>
<dbReference type="AlphaFoldDB" id="T1JF24"/>
<reference evidence="2" key="2">
    <citation type="submission" date="2015-02" db="UniProtKB">
        <authorList>
            <consortium name="EnsemblMetazoa"/>
        </authorList>
    </citation>
    <scope>IDENTIFICATION</scope>
</reference>
<evidence type="ECO:0000313" key="3">
    <source>
        <dbReference type="Proteomes" id="UP000014500"/>
    </source>
</evidence>